<dbReference type="GO" id="GO:0000978">
    <property type="term" value="F:RNA polymerase II cis-regulatory region sequence-specific DNA binding"/>
    <property type="evidence" value="ECO:0000318"/>
    <property type="project" value="GO_Central"/>
</dbReference>
<proteinExistence type="predicted"/>
<keyword evidence="8" id="KW-1185">Reference proteome</keyword>
<organism evidence="8 9">
    <name type="scientific">Spinacia oleracea</name>
    <name type="common">Spinach</name>
    <dbReference type="NCBI Taxonomy" id="3562"/>
    <lineage>
        <taxon>Eukaryota</taxon>
        <taxon>Viridiplantae</taxon>
        <taxon>Streptophyta</taxon>
        <taxon>Embryophyta</taxon>
        <taxon>Tracheophyta</taxon>
        <taxon>Spermatophyta</taxon>
        <taxon>Magnoliopsida</taxon>
        <taxon>eudicotyledons</taxon>
        <taxon>Gunneridae</taxon>
        <taxon>Pentapetalae</taxon>
        <taxon>Caryophyllales</taxon>
        <taxon>Chenopodiaceae</taxon>
        <taxon>Chenopodioideae</taxon>
        <taxon>Anserineae</taxon>
        <taxon>Spinacia</taxon>
    </lineage>
</organism>
<reference evidence="9" key="2">
    <citation type="submission" date="2025-08" db="UniProtKB">
        <authorList>
            <consortium name="RefSeq"/>
        </authorList>
    </citation>
    <scope>IDENTIFICATION</scope>
    <source>
        <tissue evidence="9">Leaf</tissue>
    </source>
</reference>
<dbReference type="GO" id="GO:0005634">
    <property type="term" value="C:nucleus"/>
    <property type="evidence" value="ECO:0007669"/>
    <property type="project" value="UniProtKB-SubCell"/>
</dbReference>
<dbReference type="GO" id="GO:0046983">
    <property type="term" value="F:protein dimerization activity"/>
    <property type="evidence" value="ECO:0007669"/>
    <property type="project" value="InterPro"/>
</dbReference>
<evidence type="ECO:0000256" key="4">
    <source>
        <dbReference type="ARBA" id="ARBA00023163"/>
    </source>
</evidence>
<keyword evidence="4" id="KW-0804">Transcription</keyword>
<dbReference type="OrthoDB" id="1898716at2759"/>
<keyword evidence="6" id="KW-0175">Coiled coil</keyword>
<name>A0A9R0J7A6_SPIOL</name>
<evidence type="ECO:0000256" key="3">
    <source>
        <dbReference type="ARBA" id="ARBA00023125"/>
    </source>
</evidence>
<feature type="domain" description="MADS-box" evidence="7">
    <location>
        <begin position="1"/>
        <end position="61"/>
    </location>
</feature>
<evidence type="ECO:0000256" key="2">
    <source>
        <dbReference type="ARBA" id="ARBA00023015"/>
    </source>
</evidence>
<dbReference type="SMART" id="SM00432">
    <property type="entry name" value="MADS"/>
    <property type="match status" value="1"/>
</dbReference>
<evidence type="ECO:0000313" key="9">
    <source>
        <dbReference type="RefSeq" id="XP_021861962.1"/>
    </source>
</evidence>
<dbReference type="InterPro" id="IPR002100">
    <property type="entry name" value="TF_MADSbox"/>
</dbReference>
<dbReference type="AlphaFoldDB" id="A0A9R0J7A6"/>
<dbReference type="PROSITE" id="PS50066">
    <property type="entry name" value="MADS_BOX_2"/>
    <property type="match status" value="1"/>
</dbReference>
<dbReference type="GO" id="GO:0000981">
    <property type="term" value="F:DNA-binding transcription factor activity, RNA polymerase II-specific"/>
    <property type="evidence" value="ECO:0000318"/>
    <property type="project" value="GO_Central"/>
</dbReference>
<comment type="subcellular location">
    <subcellularLocation>
        <location evidence="1">Nucleus</location>
    </subcellularLocation>
</comment>
<dbReference type="KEGG" id="soe:110800954"/>
<keyword evidence="3" id="KW-0238">DNA-binding</keyword>
<evidence type="ECO:0000256" key="5">
    <source>
        <dbReference type="ARBA" id="ARBA00023242"/>
    </source>
</evidence>
<evidence type="ECO:0000259" key="7">
    <source>
        <dbReference type="PROSITE" id="PS50066"/>
    </source>
</evidence>
<keyword evidence="2" id="KW-0805">Transcription regulation</keyword>
<evidence type="ECO:0000256" key="1">
    <source>
        <dbReference type="ARBA" id="ARBA00004123"/>
    </source>
</evidence>
<dbReference type="GeneID" id="110800954"/>
<sequence length="177" mass="20140">MGRRKVEMKKIEKSSSRLVTFSKRRSGVFKKANEISTLCGAEVAIIVFSPAGKPFSFGKPNIENVVNRFQNRNKKRCEKYENGFHASKKKTQKARIDQLNQELINLDAKIEFEIRKSEKIGQEGNNGSFVRKKEIAQLDLDQLNKLQKELNDLCNTSIKQANELEASHSLLLLATSQ</sequence>
<dbReference type="Pfam" id="PF00319">
    <property type="entry name" value="SRF-TF"/>
    <property type="match status" value="1"/>
</dbReference>
<dbReference type="PRINTS" id="PR00404">
    <property type="entry name" value="MADSDOMAIN"/>
</dbReference>
<dbReference type="PANTHER" id="PTHR11945">
    <property type="entry name" value="MADS BOX PROTEIN"/>
    <property type="match status" value="1"/>
</dbReference>
<feature type="coiled-coil region" evidence="6">
    <location>
        <begin position="89"/>
        <end position="163"/>
    </location>
</feature>
<dbReference type="FunFam" id="3.40.1810.10:FF:000006">
    <property type="entry name" value="Agamous-like MADS-box protein AGL62"/>
    <property type="match status" value="1"/>
</dbReference>
<dbReference type="CDD" id="cd00265">
    <property type="entry name" value="MADS_MEF2_like"/>
    <property type="match status" value="1"/>
</dbReference>
<accession>A0A9R0J7A6</accession>
<dbReference type="GO" id="GO:0006357">
    <property type="term" value="P:regulation of transcription by RNA polymerase II"/>
    <property type="evidence" value="ECO:0000318"/>
    <property type="project" value="GO_Central"/>
</dbReference>
<keyword evidence="5" id="KW-0539">Nucleus</keyword>
<dbReference type="PANTHER" id="PTHR11945:SF776">
    <property type="entry name" value="AGAMOUS-LIKE 50-RELATED"/>
    <property type="match status" value="1"/>
</dbReference>
<gene>
    <name evidence="9" type="primary">LOC110800954</name>
</gene>
<protein>
    <submittedName>
        <fullName evidence="9">Agamous-like MADS-box protein AGL29</fullName>
    </submittedName>
</protein>
<dbReference type="Proteomes" id="UP000813463">
    <property type="component" value="Chromosome 5"/>
</dbReference>
<dbReference type="SUPFAM" id="SSF55455">
    <property type="entry name" value="SRF-like"/>
    <property type="match status" value="1"/>
</dbReference>
<evidence type="ECO:0000256" key="6">
    <source>
        <dbReference type="SAM" id="Coils"/>
    </source>
</evidence>
<dbReference type="RefSeq" id="XP_021861962.1">
    <property type="nucleotide sequence ID" value="XM_022006270.2"/>
</dbReference>
<reference evidence="8" key="1">
    <citation type="journal article" date="2021" name="Nat. Commun.">
        <title>Genomic analyses provide insights into spinach domestication and the genetic basis of agronomic traits.</title>
        <authorList>
            <person name="Cai X."/>
            <person name="Sun X."/>
            <person name="Xu C."/>
            <person name="Sun H."/>
            <person name="Wang X."/>
            <person name="Ge C."/>
            <person name="Zhang Z."/>
            <person name="Wang Q."/>
            <person name="Fei Z."/>
            <person name="Jiao C."/>
            <person name="Wang Q."/>
        </authorList>
    </citation>
    <scope>NUCLEOTIDE SEQUENCE [LARGE SCALE GENOMIC DNA]</scope>
    <source>
        <strain evidence="8">cv. Varoflay</strain>
    </source>
</reference>
<dbReference type="GO" id="GO:0045944">
    <property type="term" value="P:positive regulation of transcription by RNA polymerase II"/>
    <property type="evidence" value="ECO:0007669"/>
    <property type="project" value="InterPro"/>
</dbReference>
<evidence type="ECO:0000313" key="8">
    <source>
        <dbReference type="Proteomes" id="UP000813463"/>
    </source>
</evidence>
<dbReference type="Gene3D" id="3.40.1810.10">
    <property type="entry name" value="Transcription factor, MADS-box"/>
    <property type="match status" value="1"/>
</dbReference>
<dbReference type="InterPro" id="IPR033896">
    <property type="entry name" value="MEF2-like_N"/>
</dbReference>
<dbReference type="InterPro" id="IPR036879">
    <property type="entry name" value="TF_MADSbox_sf"/>
</dbReference>